<dbReference type="GO" id="GO:0005789">
    <property type="term" value="C:endoplasmic reticulum membrane"/>
    <property type="evidence" value="ECO:0007669"/>
    <property type="project" value="UniProtKB-SubCell"/>
</dbReference>
<sequence length="266" mass="29894">MNPLEEWYRQLPVFTRAYATAVVAVTLALQLQWVTPYQLFHSSRATFGGGEYWRLATTFLFLGEFSLNWVLNVYFIVRYCRDLEEGSYSTRPADFVWLVALACAALLALAPHLHAPFLGDLLVTALTYMWSRHYSHLFINFMGLITTSAAYLPWIMLAFSSVVEDRWPTADLAAMAVGHVLWFLSEEWPLRVESGGSRPLRAPRVLCRLLHQEIEGDQPDPDPGFDLNAATEADSGPEPDLEPEPDADDQTAPLVQRAPYAAAADE</sequence>
<keyword evidence="6 7" id="KW-0472">Membrane</keyword>
<name>A0A9W8LF04_9FUNG</name>
<reference evidence="9" key="1">
    <citation type="submission" date="2022-07" db="EMBL/GenBank/DDBJ databases">
        <title>Phylogenomic reconstructions and comparative analyses of Kickxellomycotina fungi.</title>
        <authorList>
            <person name="Reynolds N.K."/>
            <person name="Stajich J.E."/>
            <person name="Barry K."/>
            <person name="Grigoriev I.V."/>
            <person name="Crous P."/>
            <person name="Smith M.E."/>
        </authorList>
    </citation>
    <scope>NUCLEOTIDE SEQUENCE</scope>
    <source>
        <strain evidence="9">NBRC 105414</strain>
    </source>
</reference>
<evidence type="ECO:0000256" key="2">
    <source>
        <dbReference type="ARBA" id="ARBA00008917"/>
    </source>
</evidence>
<evidence type="ECO:0000256" key="1">
    <source>
        <dbReference type="ARBA" id="ARBA00004477"/>
    </source>
</evidence>
<evidence type="ECO:0000313" key="10">
    <source>
        <dbReference type="Proteomes" id="UP001140217"/>
    </source>
</evidence>
<organism evidence="9 10">
    <name type="scientific">Coemansia javaensis</name>
    <dbReference type="NCBI Taxonomy" id="2761396"/>
    <lineage>
        <taxon>Eukaryota</taxon>
        <taxon>Fungi</taxon>
        <taxon>Fungi incertae sedis</taxon>
        <taxon>Zoopagomycota</taxon>
        <taxon>Kickxellomycotina</taxon>
        <taxon>Kickxellomycetes</taxon>
        <taxon>Kickxellales</taxon>
        <taxon>Kickxellaceae</taxon>
        <taxon>Coemansia</taxon>
    </lineage>
</organism>
<evidence type="ECO:0000256" key="7">
    <source>
        <dbReference type="RuleBase" id="RU363059"/>
    </source>
</evidence>
<evidence type="ECO:0000313" key="9">
    <source>
        <dbReference type="EMBL" id="KAJ2776170.1"/>
    </source>
</evidence>
<comment type="similarity">
    <text evidence="2 7">Belongs to the derlin family.</text>
</comment>
<keyword evidence="3 7" id="KW-0812">Transmembrane</keyword>
<dbReference type="GO" id="GO:0006950">
    <property type="term" value="P:response to stress"/>
    <property type="evidence" value="ECO:0007669"/>
    <property type="project" value="UniProtKB-ARBA"/>
</dbReference>
<comment type="caution">
    <text evidence="9">The sequence shown here is derived from an EMBL/GenBank/DDBJ whole genome shotgun (WGS) entry which is preliminary data.</text>
</comment>
<feature type="transmembrane region" description="Helical" evidence="7">
    <location>
        <begin position="95"/>
        <end position="117"/>
    </location>
</feature>
<feature type="transmembrane region" description="Helical" evidence="7">
    <location>
        <begin position="53"/>
        <end position="75"/>
    </location>
</feature>
<dbReference type="Pfam" id="PF04511">
    <property type="entry name" value="DER1"/>
    <property type="match status" value="1"/>
</dbReference>
<evidence type="ECO:0000256" key="6">
    <source>
        <dbReference type="ARBA" id="ARBA00023136"/>
    </source>
</evidence>
<feature type="transmembrane region" description="Helical" evidence="7">
    <location>
        <begin position="137"/>
        <end position="159"/>
    </location>
</feature>
<protein>
    <recommendedName>
        <fullName evidence="7">Derlin</fullName>
    </recommendedName>
</protein>
<keyword evidence="10" id="KW-1185">Reference proteome</keyword>
<keyword evidence="5 7" id="KW-1133">Transmembrane helix</keyword>
<evidence type="ECO:0000256" key="4">
    <source>
        <dbReference type="ARBA" id="ARBA00022824"/>
    </source>
</evidence>
<dbReference type="InterPro" id="IPR035952">
    <property type="entry name" value="Rhomboid-like_sf"/>
</dbReference>
<dbReference type="EMBL" id="JANBUL010000388">
    <property type="protein sequence ID" value="KAJ2776170.1"/>
    <property type="molecule type" value="Genomic_DNA"/>
</dbReference>
<keyword evidence="4 7" id="KW-0256">Endoplasmic reticulum</keyword>
<evidence type="ECO:0000256" key="5">
    <source>
        <dbReference type="ARBA" id="ARBA00022989"/>
    </source>
</evidence>
<feature type="region of interest" description="Disordered" evidence="8">
    <location>
        <begin position="215"/>
        <end position="266"/>
    </location>
</feature>
<comment type="function">
    <text evidence="7">May be involved in the degradation of misfolded endoplasmic reticulum (ER) luminal proteins.</text>
</comment>
<dbReference type="SUPFAM" id="SSF144091">
    <property type="entry name" value="Rhomboid-like"/>
    <property type="match status" value="1"/>
</dbReference>
<gene>
    <name evidence="9" type="ORF">H4R18_005808</name>
</gene>
<evidence type="ECO:0000256" key="8">
    <source>
        <dbReference type="SAM" id="MobiDB-lite"/>
    </source>
</evidence>
<comment type="subcellular location">
    <subcellularLocation>
        <location evidence="1 7">Endoplasmic reticulum membrane</location>
        <topology evidence="1 7">Multi-pass membrane protein</topology>
    </subcellularLocation>
</comment>
<evidence type="ECO:0000256" key="3">
    <source>
        <dbReference type="ARBA" id="ARBA00022692"/>
    </source>
</evidence>
<dbReference type="AlphaFoldDB" id="A0A9W8LF04"/>
<accession>A0A9W8LF04</accession>
<dbReference type="PANTHER" id="PTHR11009">
    <property type="entry name" value="DER1-LIKE PROTEIN, DERLIN"/>
    <property type="match status" value="1"/>
</dbReference>
<dbReference type="InterPro" id="IPR007599">
    <property type="entry name" value="DER1"/>
</dbReference>
<proteinExistence type="inferred from homology"/>
<dbReference type="Proteomes" id="UP001140217">
    <property type="component" value="Unassembled WGS sequence"/>
</dbReference>
<dbReference type="OrthoDB" id="1716531at2759"/>
<feature type="transmembrane region" description="Helical" evidence="7">
    <location>
        <begin position="12"/>
        <end position="33"/>
    </location>
</feature>
<feature type="compositionally biased region" description="Acidic residues" evidence="8">
    <location>
        <begin position="235"/>
        <end position="249"/>
    </location>
</feature>